<protein>
    <submittedName>
        <fullName evidence="2">Uncharacterized protein</fullName>
    </submittedName>
</protein>
<dbReference type="RefSeq" id="WP_269417159.1">
    <property type="nucleotide sequence ID" value="NZ_JAPWGL010000007.1"/>
</dbReference>
<dbReference type="InterPro" id="IPR038468">
    <property type="entry name" value="MmpS_C"/>
</dbReference>
<dbReference type="Gene3D" id="2.60.40.2880">
    <property type="entry name" value="MmpS1-5, C-terminal soluble domain"/>
    <property type="match status" value="1"/>
</dbReference>
<dbReference type="Proteomes" id="UP001144341">
    <property type="component" value="Unassembled WGS sequence"/>
</dbReference>
<feature type="chain" id="PRO_5046862041" evidence="1">
    <location>
        <begin position="19"/>
        <end position="130"/>
    </location>
</feature>
<reference evidence="2" key="1">
    <citation type="submission" date="2022-12" db="EMBL/GenBank/DDBJ databases">
        <title>Genome sequence of SJ11.</title>
        <authorList>
            <person name="Woo H."/>
        </authorList>
    </citation>
    <scope>NUCLEOTIDE SEQUENCE</scope>
    <source>
        <strain evidence="2">SJ11</strain>
    </source>
</reference>
<evidence type="ECO:0000313" key="2">
    <source>
        <dbReference type="EMBL" id="MCZ4225503.1"/>
    </source>
</evidence>
<organism evidence="2 3">
    <name type="scientific">Pedobacter rhodius</name>
    <dbReference type="NCBI Taxonomy" id="3004098"/>
    <lineage>
        <taxon>Bacteria</taxon>
        <taxon>Pseudomonadati</taxon>
        <taxon>Bacteroidota</taxon>
        <taxon>Sphingobacteriia</taxon>
        <taxon>Sphingobacteriales</taxon>
        <taxon>Sphingobacteriaceae</taxon>
        <taxon>Pedobacter</taxon>
    </lineage>
</organism>
<evidence type="ECO:0000256" key="1">
    <source>
        <dbReference type="SAM" id="SignalP"/>
    </source>
</evidence>
<evidence type="ECO:0000313" key="3">
    <source>
        <dbReference type="Proteomes" id="UP001144341"/>
    </source>
</evidence>
<feature type="signal peptide" evidence="1">
    <location>
        <begin position="1"/>
        <end position="18"/>
    </location>
</feature>
<accession>A0ABT4L2T6</accession>
<name>A0ABT4L2T6_9SPHI</name>
<proteinExistence type="predicted"/>
<dbReference type="EMBL" id="JAPWGL010000007">
    <property type="protein sequence ID" value="MCZ4225503.1"/>
    <property type="molecule type" value="Genomic_DNA"/>
</dbReference>
<dbReference type="PROSITE" id="PS51257">
    <property type="entry name" value="PROKAR_LIPOPROTEIN"/>
    <property type="match status" value="1"/>
</dbReference>
<keyword evidence="1" id="KW-0732">Signal</keyword>
<keyword evidence="3" id="KW-1185">Reference proteome</keyword>
<sequence>MKNIITLLITLVAFSSCSSITSLSVLNGGKLDVPKKDSYNVIYKANFSEGLTANISYTDAQGKSVDLRGVTGAWEKRVMANSGTKVKINTIASSSYKAKASFDVSVDGKSVSSYEFNGKRVNYGYTVELP</sequence>
<gene>
    <name evidence="2" type="ORF">O0931_19470</name>
</gene>
<comment type="caution">
    <text evidence="2">The sequence shown here is derived from an EMBL/GenBank/DDBJ whole genome shotgun (WGS) entry which is preliminary data.</text>
</comment>